<dbReference type="GO" id="GO:0043130">
    <property type="term" value="F:ubiquitin binding"/>
    <property type="evidence" value="ECO:0007669"/>
    <property type="project" value="TreeGrafter"/>
</dbReference>
<accession>A0A8S1LUD4</accession>
<proteinExistence type="predicted"/>
<protein>
    <recommendedName>
        <fullName evidence="1">OTU domain-containing protein</fullName>
    </recommendedName>
</protein>
<dbReference type="PANTHER" id="PTHR12931">
    <property type="entry name" value="UBIQUITIN THIOLESTERASE PROTEIN OTUB"/>
    <property type="match status" value="1"/>
</dbReference>
<dbReference type="GO" id="GO:0005634">
    <property type="term" value="C:nucleus"/>
    <property type="evidence" value="ECO:0007669"/>
    <property type="project" value="TreeGrafter"/>
</dbReference>
<dbReference type="PANTHER" id="PTHR12931:SF15">
    <property type="entry name" value="UBIQUITIN THIOESTERASE OTUBAIN-LIKE"/>
    <property type="match status" value="1"/>
</dbReference>
<feature type="domain" description="OTU" evidence="1">
    <location>
        <begin position="148"/>
        <end position="353"/>
    </location>
</feature>
<gene>
    <name evidence="2" type="ORF">PPRIM_AZ9-3.1.T0470267</name>
</gene>
<dbReference type="PROSITE" id="PS50802">
    <property type="entry name" value="OTU"/>
    <property type="match status" value="1"/>
</dbReference>
<keyword evidence="3" id="KW-1185">Reference proteome</keyword>
<comment type="caution">
    <text evidence="2">The sequence shown here is derived from an EMBL/GenBank/DDBJ whole genome shotgun (WGS) entry which is preliminary data.</text>
</comment>
<dbReference type="EMBL" id="CAJJDM010000047">
    <property type="protein sequence ID" value="CAD8071610.1"/>
    <property type="molecule type" value="Genomic_DNA"/>
</dbReference>
<reference evidence="2" key="1">
    <citation type="submission" date="2021-01" db="EMBL/GenBank/DDBJ databases">
        <authorList>
            <consortium name="Genoscope - CEA"/>
            <person name="William W."/>
        </authorList>
    </citation>
    <scope>NUCLEOTIDE SEQUENCE</scope>
</reference>
<evidence type="ECO:0000313" key="3">
    <source>
        <dbReference type="Proteomes" id="UP000688137"/>
    </source>
</evidence>
<dbReference type="InterPro" id="IPR019400">
    <property type="entry name" value="Peptidase_C65_otubain"/>
</dbReference>
<sequence>MLIKKIFYRFWNLPRSTKVKYAVIVIISGVFIAKKLQKVQKLRSQQNQKKQPQPANQLIPNESDAITVQEICYPNIVSNVDSQNHLSQFALPRSIELINQLLDNSSRKRNVDENLKYYLIETLEERDLQNYYSIKKLSIKKQLQQYCTKMIHVRGDGNCFYTSFGYQFMKIVIYQYSDEEFDQFLQENFRIPFKIQLNDISFGNEEQQRKLLNQFRDRIIYLRNLEKYYKQHEHYSNQLVRQFKAHEIQDDLDGYFQPLATLFLRNLSMHLVEQSEDGQNVFDKENLLKWEEECNSNEQVIAMLAKHLRLHIQLLFFAGEEFQVLEYSKEYENQNRSIILLIKPGHYNIGIKN</sequence>
<dbReference type="InterPro" id="IPR003323">
    <property type="entry name" value="OTU_dom"/>
</dbReference>
<dbReference type="GO" id="GO:0004843">
    <property type="term" value="F:cysteine-type deubiquitinase activity"/>
    <property type="evidence" value="ECO:0007669"/>
    <property type="project" value="TreeGrafter"/>
</dbReference>
<dbReference type="Proteomes" id="UP000688137">
    <property type="component" value="Unassembled WGS sequence"/>
</dbReference>
<dbReference type="AlphaFoldDB" id="A0A8S1LUD4"/>
<organism evidence="2 3">
    <name type="scientific">Paramecium primaurelia</name>
    <dbReference type="NCBI Taxonomy" id="5886"/>
    <lineage>
        <taxon>Eukaryota</taxon>
        <taxon>Sar</taxon>
        <taxon>Alveolata</taxon>
        <taxon>Ciliophora</taxon>
        <taxon>Intramacronucleata</taxon>
        <taxon>Oligohymenophorea</taxon>
        <taxon>Peniculida</taxon>
        <taxon>Parameciidae</taxon>
        <taxon>Paramecium</taxon>
    </lineage>
</organism>
<dbReference type="CDD" id="cd22749">
    <property type="entry name" value="Otubain_C65"/>
    <property type="match status" value="1"/>
</dbReference>
<dbReference type="GO" id="GO:0071108">
    <property type="term" value="P:protein K48-linked deubiquitination"/>
    <property type="evidence" value="ECO:0007669"/>
    <property type="project" value="TreeGrafter"/>
</dbReference>
<evidence type="ECO:0000313" key="2">
    <source>
        <dbReference type="EMBL" id="CAD8071610.1"/>
    </source>
</evidence>
<name>A0A8S1LUD4_PARPR</name>
<dbReference type="Pfam" id="PF10275">
    <property type="entry name" value="Peptidase_C65"/>
    <property type="match status" value="1"/>
</dbReference>
<evidence type="ECO:0000259" key="1">
    <source>
        <dbReference type="PROSITE" id="PS50802"/>
    </source>
</evidence>